<gene>
    <name evidence="2" type="ORF">CCR75_005174</name>
</gene>
<evidence type="ECO:0000256" key="1">
    <source>
        <dbReference type="SAM" id="MobiDB-lite"/>
    </source>
</evidence>
<dbReference type="RefSeq" id="XP_067818192.1">
    <property type="nucleotide sequence ID" value="XM_067963256.1"/>
</dbReference>
<dbReference type="OrthoDB" id="167738at2759"/>
<dbReference type="EMBL" id="SHOA02000016">
    <property type="protein sequence ID" value="TDH68693.1"/>
    <property type="molecule type" value="Genomic_DNA"/>
</dbReference>
<feature type="compositionally biased region" description="Polar residues" evidence="1">
    <location>
        <begin position="463"/>
        <end position="486"/>
    </location>
</feature>
<feature type="region of interest" description="Disordered" evidence="1">
    <location>
        <begin position="140"/>
        <end position="162"/>
    </location>
</feature>
<feature type="compositionally biased region" description="Polar residues" evidence="1">
    <location>
        <begin position="22"/>
        <end position="40"/>
    </location>
</feature>
<feature type="region of interest" description="Disordered" evidence="1">
    <location>
        <begin position="12"/>
        <end position="40"/>
    </location>
</feature>
<dbReference type="GeneID" id="94348927"/>
<organism evidence="2 3">
    <name type="scientific">Bremia lactucae</name>
    <name type="common">Lettuce downy mildew</name>
    <dbReference type="NCBI Taxonomy" id="4779"/>
    <lineage>
        <taxon>Eukaryota</taxon>
        <taxon>Sar</taxon>
        <taxon>Stramenopiles</taxon>
        <taxon>Oomycota</taxon>
        <taxon>Peronosporomycetes</taxon>
        <taxon>Peronosporales</taxon>
        <taxon>Peronosporaceae</taxon>
        <taxon>Bremia</taxon>
    </lineage>
</organism>
<evidence type="ECO:0000313" key="2">
    <source>
        <dbReference type="EMBL" id="TDH68693.1"/>
    </source>
</evidence>
<feature type="compositionally biased region" description="Polar residues" evidence="1">
    <location>
        <begin position="59"/>
        <end position="88"/>
    </location>
</feature>
<proteinExistence type="predicted"/>
<feature type="region of interest" description="Disordered" evidence="1">
    <location>
        <begin position="443"/>
        <end position="612"/>
    </location>
</feature>
<name>A0A976FL63_BRELC</name>
<feature type="region of interest" description="Disordered" evidence="1">
    <location>
        <begin position="379"/>
        <end position="413"/>
    </location>
</feature>
<feature type="compositionally biased region" description="Low complexity" evidence="1">
    <location>
        <begin position="89"/>
        <end position="99"/>
    </location>
</feature>
<feature type="region of interest" description="Disordered" evidence="1">
    <location>
        <begin position="59"/>
        <end position="108"/>
    </location>
</feature>
<feature type="region of interest" description="Disordered" evidence="1">
    <location>
        <begin position="209"/>
        <end position="242"/>
    </location>
</feature>
<comment type="caution">
    <text evidence="2">The sequence shown here is derived from an EMBL/GenBank/DDBJ whole genome shotgun (WGS) entry which is preliminary data.</text>
</comment>
<sequence length="612" mass="63457">MASNELATILARRRSKAGGDSKASSLAVDNSALSTSEMDTFTGASSSIAERIARLKQQNAVDDAVGQTSPLSQVRTSAMSTHSTNDLDSSTTSVGSSSHMSKESVASEPIDTSAVAAAQEAAGVRKASSKIQQLQGSLGINVNPFQRPGKPPGGGNRGNQRESIMSTGEEHYGNTRHAMGVSMPGMTGSAIPMPGLAKGGFRLPSMATPGEDPTSETTFDDSHTTLHRVAGPKRRGLLRPPPGAFRLPTTMGVPIKSTVEPLQPLENDVAKIAAPAIVVESDAFDSSAISTPSQLPVPVPAATIHDTPTATSLPVAPAMPLPNVSTPMKPYQIQDDIDPYAPKYEDSNDLTSFAPTGFPSALLANFSMDELTLDDTSEASTSTLLGPSTLDTKPSFNPLSSRTFDESSKTLPKQGMAHETLILDDTQAPSRTPENVSSRLDAATLQEPKPVHYTPSPVLVDSTPASTSPSLRASVSTSASKFTNAKPSPGVDLFGAANDDESSDSDWSNADNDDDSQSLFNAQAALSTSTVAASPPILNPSEVHESPLASSSSLFGNPSIASALDAPSPGVVQAPRPAMIPPAPYNSLFGAALSSSSESDSDDDGEGLFNTR</sequence>
<keyword evidence="3" id="KW-1185">Reference proteome</keyword>
<feature type="compositionally biased region" description="Low complexity" evidence="1">
    <location>
        <begin position="587"/>
        <end position="598"/>
    </location>
</feature>
<feature type="compositionally biased region" description="Polar residues" evidence="1">
    <location>
        <begin position="379"/>
        <end position="402"/>
    </location>
</feature>
<reference evidence="2 3" key="1">
    <citation type="journal article" date="2021" name="Genome Biol.">
        <title>AFLAP: assembly-free linkage analysis pipeline using k-mers from genome sequencing data.</title>
        <authorList>
            <person name="Fletcher K."/>
            <person name="Zhang L."/>
            <person name="Gil J."/>
            <person name="Han R."/>
            <person name="Cavanaugh K."/>
            <person name="Michelmore R."/>
        </authorList>
    </citation>
    <scope>NUCLEOTIDE SEQUENCE [LARGE SCALE GENOMIC DNA]</scope>
    <source>
        <strain evidence="2 3">SF5</strain>
    </source>
</reference>
<dbReference type="KEGG" id="blac:94348927"/>
<feature type="compositionally biased region" description="Polar residues" evidence="1">
    <location>
        <begin position="519"/>
        <end position="532"/>
    </location>
</feature>
<accession>A0A976FL63</accession>
<feature type="compositionally biased region" description="Polar residues" evidence="1">
    <location>
        <begin position="548"/>
        <end position="560"/>
    </location>
</feature>
<dbReference type="AlphaFoldDB" id="A0A976FL63"/>
<dbReference type="Proteomes" id="UP000294530">
    <property type="component" value="Unassembled WGS sequence"/>
</dbReference>
<evidence type="ECO:0000313" key="3">
    <source>
        <dbReference type="Proteomes" id="UP000294530"/>
    </source>
</evidence>
<protein>
    <submittedName>
        <fullName evidence="2">Uncharacterized protein</fullName>
    </submittedName>
</protein>